<dbReference type="EMBL" id="CP000698">
    <property type="protein sequence ID" value="ABQ25816.1"/>
    <property type="molecule type" value="Genomic_DNA"/>
</dbReference>
<dbReference type="AlphaFoldDB" id="A5GDR8"/>
<dbReference type="Proteomes" id="UP000006695">
    <property type="component" value="Chromosome"/>
</dbReference>
<accession>A5GDR8</accession>
<name>A5GDR8_GEOUR</name>
<dbReference type="KEGG" id="gur:Gura_1621"/>
<dbReference type="KEGG" id="gur:Gura_0063"/>
<sequence length="83" mass="9661">MEFTVYNPQKGRLETLDVDLTAENTTWFENSENTRVVATITDFDGGLLIKALDNTYPIWLYDISRADIDYSQKKAKELMQQHE</sequence>
<evidence type="ECO:0000313" key="1">
    <source>
        <dbReference type="EMBL" id="ABQ24281.1"/>
    </source>
</evidence>
<dbReference type="HOGENOM" id="CLU_2555269_0_0_7"/>
<evidence type="ECO:0000313" key="3">
    <source>
        <dbReference type="Proteomes" id="UP000006695"/>
    </source>
</evidence>
<reference evidence="1 3" key="1">
    <citation type="submission" date="2007-05" db="EMBL/GenBank/DDBJ databases">
        <title>Complete sequence of Geobacter uraniireducens Rf4.</title>
        <authorList>
            <consortium name="US DOE Joint Genome Institute"/>
            <person name="Copeland A."/>
            <person name="Lucas S."/>
            <person name="Lapidus A."/>
            <person name="Barry K."/>
            <person name="Detter J.C."/>
            <person name="Glavina del Rio T."/>
            <person name="Hammon N."/>
            <person name="Israni S."/>
            <person name="Dalin E."/>
            <person name="Tice H."/>
            <person name="Pitluck S."/>
            <person name="Chertkov O."/>
            <person name="Brettin T."/>
            <person name="Bruce D."/>
            <person name="Han C."/>
            <person name="Schmutz J."/>
            <person name="Larimer F."/>
            <person name="Land M."/>
            <person name="Hauser L."/>
            <person name="Kyrpides N."/>
            <person name="Mikhailova N."/>
            <person name="Shelobolina E."/>
            <person name="Aklujkar M."/>
            <person name="Lovley D."/>
            <person name="Richardson P."/>
        </authorList>
    </citation>
    <scope>NUCLEOTIDE SEQUENCE [LARGE SCALE GENOMIC DNA]</scope>
    <source>
        <strain evidence="3">ATCC BAA-1134 / JCM 13001 / Rf4</strain>
        <strain evidence="1 3">Rf4</strain>
    </source>
</reference>
<evidence type="ECO:0000313" key="2">
    <source>
        <dbReference type="EMBL" id="ABQ25816.1"/>
    </source>
</evidence>
<protein>
    <submittedName>
        <fullName evidence="1">Uncharacterized protein</fullName>
    </submittedName>
</protein>
<dbReference type="OrthoDB" id="5402425at2"/>
<dbReference type="RefSeq" id="WP_011937010.1">
    <property type="nucleotide sequence ID" value="NC_009483.1"/>
</dbReference>
<organism evidence="1 3">
    <name type="scientific">Geotalea uraniireducens (strain Rf4)</name>
    <name type="common">Geobacter uraniireducens</name>
    <dbReference type="NCBI Taxonomy" id="351605"/>
    <lineage>
        <taxon>Bacteria</taxon>
        <taxon>Pseudomonadati</taxon>
        <taxon>Thermodesulfobacteriota</taxon>
        <taxon>Desulfuromonadia</taxon>
        <taxon>Geobacterales</taxon>
        <taxon>Geobacteraceae</taxon>
        <taxon>Geotalea</taxon>
    </lineage>
</organism>
<dbReference type="STRING" id="351605.Gura_0063"/>
<keyword evidence="3" id="KW-1185">Reference proteome</keyword>
<dbReference type="EMBL" id="CP000698">
    <property type="protein sequence ID" value="ABQ24281.1"/>
    <property type="molecule type" value="Genomic_DNA"/>
</dbReference>
<proteinExistence type="predicted"/>
<gene>
    <name evidence="1" type="ordered locus">Gura_0063</name>
    <name evidence="2" type="ordered locus">Gura_1621</name>
</gene>